<dbReference type="AlphaFoldDB" id="B7PES0"/>
<dbReference type="InParanoid" id="B7PES0"/>
<dbReference type="EMBL" id="DS697825">
    <property type="protein sequence ID" value="EEC05092.1"/>
    <property type="molecule type" value="Genomic_DNA"/>
</dbReference>
<dbReference type="EMBL" id="ABJB010345878">
    <property type="status" value="NOT_ANNOTATED_CDS"/>
    <property type="molecule type" value="Genomic_DNA"/>
</dbReference>
<protein>
    <recommendedName>
        <fullName evidence="4">Reverse transcriptase domain-containing protein</fullName>
    </recommendedName>
</protein>
<keyword evidence="3" id="KW-1185">Reference proteome</keyword>
<reference evidence="2" key="2">
    <citation type="submission" date="2020-05" db="UniProtKB">
        <authorList>
            <consortium name="EnsemblMetazoa"/>
        </authorList>
    </citation>
    <scope>IDENTIFICATION</scope>
    <source>
        <strain evidence="2">wikel</strain>
    </source>
</reference>
<evidence type="ECO:0000313" key="2">
    <source>
        <dbReference type="EnsemblMetazoa" id="ISCW004883-PA"/>
    </source>
</evidence>
<dbReference type="HOGENOM" id="CLU_2657218_0_0_1"/>
<reference evidence="1 3" key="1">
    <citation type="submission" date="2008-03" db="EMBL/GenBank/DDBJ databases">
        <title>Annotation of Ixodes scapularis.</title>
        <authorList>
            <consortium name="Ixodes scapularis Genome Project Consortium"/>
            <person name="Caler E."/>
            <person name="Hannick L.I."/>
            <person name="Bidwell S."/>
            <person name="Joardar V."/>
            <person name="Thiagarajan M."/>
            <person name="Amedeo P."/>
            <person name="Galinsky K.J."/>
            <person name="Schobel S."/>
            <person name="Inman J."/>
            <person name="Hostetler J."/>
            <person name="Miller J."/>
            <person name="Hammond M."/>
            <person name="Megy K."/>
            <person name="Lawson D."/>
            <person name="Kodira C."/>
            <person name="Sutton G."/>
            <person name="Meyer J."/>
            <person name="Hill C.A."/>
            <person name="Birren B."/>
            <person name="Nene V."/>
            <person name="Collins F."/>
            <person name="Alarcon-Chaidez F."/>
            <person name="Wikel S."/>
            <person name="Strausberg R."/>
        </authorList>
    </citation>
    <scope>NUCLEOTIDE SEQUENCE [LARGE SCALE GENOMIC DNA]</scope>
    <source>
        <strain evidence="3">Wikel</strain>
        <strain evidence="1">Wikel colony</strain>
    </source>
</reference>
<gene>
    <name evidence="1" type="ORF">IscW_ISCW004883</name>
</gene>
<accession>B7PES0</accession>
<organism>
    <name type="scientific">Ixodes scapularis</name>
    <name type="common">Black-legged tick</name>
    <name type="synonym">Deer tick</name>
    <dbReference type="NCBI Taxonomy" id="6945"/>
    <lineage>
        <taxon>Eukaryota</taxon>
        <taxon>Metazoa</taxon>
        <taxon>Ecdysozoa</taxon>
        <taxon>Arthropoda</taxon>
        <taxon>Chelicerata</taxon>
        <taxon>Arachnida</taxon>
        <taxon>Acari</taxon>
        <taxon>Parasitiformes</taxon>
        <taxon>Ixodida</taxon>
        <taxon>Ixodoidea</taxon>
        <taxon>Ixodidae</taxon>
        <taxon>Ixodinae</taxon>
        <taxon>Ixodes</taxon>
    </lineage>
</organism>
<evidence type="ECO:0000313" key="3">
    <source>
        <dbReference type="Proteomes" id="UP000001555"/>
    </source>
</evidence>
<dbReference type="PaxDb" id="6945-B7PES0"/>
<evidence type="ECO:0008006" key="4">
    <source>
        <dbReference type="Google" id="ProtNLM"/>
    </source>
</evidence>
<dbReference type="Proteomes" id="UP000001555">
    <property type="component" value="Unassembled WGS sequence"/>
</dbReference>
<dbReference type="EnsemblMetazoa" id="ISCW004883-RA">
    <property type="protein sequence ID" value="ISCW004883-PA"/>
    <property type="gene ID" value="ISCW004883"/>
</dbReference>
<name>B7PES0_IXOSC</name>
<proteinExistence type="predicted"/>
<dbReference type="VEuPathDB" id="VectorBase:ISCW004883"/>
<sequence>MSTVDLAVVREFGVKAPGTKVFRFVDDYLVLHTPGTPSASVRQVFSTHYQGLKFSREDPSDGELQFLDLRLIWTRL</sequence>
<evidence type="ECO:0000313" key="1">
    <source>
        <dbReference type="EMBL" id="EEC05092.1"/>
    </source>
</evidence>